<keyword evidence="1" id="KW-1185">Reference proteome</keyword>
<accession>A0A915JNR0</accession>
<protein>
    <submittedName>
        <fullName evidence="2">Uncharacterized protein</fullName>
    </submittedName>
</protein>
<reference evidence="2" key="1">
    <citation type="submission" date="2022-11" db="UniProtKB">
        <authorList>
            <consortium name="WormBaseParasite"/>
        </authorList>
    </citation>
    <scope>IDENTIFICATION</scope>
</reference>
<sequence>MLLPSAVDRSTASIRHRMNCQSHFLTIDIIQRPVFLASRRENLILFIPKER</sequence>
<evidence type="ECO:0000313" key="2">
    <source>
        <dbReference type="WBParaSite" id="nRc.2.0.1.t27581-RA"/>
    </source>
</evidence>
<evidence type="ECO:0000313" key="1">
    <source>
        <dbReference type="Proteomes" id="UP000887565"/>
    </source>
</evidence>
<dbReference type="AlphaFoldDB" id="A0A915JNR0"/>
<dbReference type="WBParaSite" id="nRc.2.0.1.t27581-RA">
    <property type="protein sequence ID" value="nRc.2.0.1.t27581-RA"/>
    <property type="gene ID" value="nRc.2.0.1.g27581"/>
</dbReference>
<proteinExistence type="predicted"/>
<organism evidence="1 2">
    <name type="scientific">Romanomermis culicivorax</name>
    <name type="common">Nematode worm</name>
    <dbReference type="NCBI Taxonomy" id="13658"/>
    <lineage>
        <taxon>Eukaryota</taxon>
        <taxon>Metazoa</taxon>
        <taxon>Ecdysozoa</taxon>
        <taxon>Nematoda</taxon>
        <taxon>Enoplea</taxon>
        <taxon>Dorylaimia</taxon>
        <taxon>Mermithida</taxon>
        <taxon>Mermithoidea</taxon>
        <taxon>Mermithidae</taxon>
        <taxon>Romanomermis</taxon>
    </lineage>
</organism>
<dbReference type="Proteomes" id="UP000887565">
    <property type="component" value="Unplaced"/>
</dbReference>
<name>A0A915JNR0_ROMCU</name>